<evidence type="ECO:0000256" key="6">
    <source>
        <dbReference type="ARBA" id="ARBA00022984"/>
    </source>
</evidence>
<feature type="transmembrane region" description="Helical" evidence="16">
    <location>
        <begin position="348"/>
        <end position="371"/>
    </location>
</feature>
<reference evidence="17" key="1">
    <citation type="submission" date="2021-04" db="EMBL/GenBank/DDBJ databases">
        <authorList>
            <person name="Rodrigo-Torres L."/>
            <person name="Arahal R. D."/>
            <person name="Lucena T."/>
        </authorList>
    </citation>
    <scope>NUCLEOTIDE SEQUENCE</scope>
    <source>
        <strain evidence="17">AS29M-1</strain>
    </source>
</reference>
<evidence type="ECO:0000256" key="13">
    <source>
        <dbReference type="ARBA" id="ARBA00041418"/>
    </source>
</evidence>
<evidence type="ECO:0000256" key="16">
    <source>
        <dbReference type="SAM" id="Phobius"/>
    </source>
</evidence>
<keyword evidence="4 16" id="KW-0812">Transmembrane</keyword>
<dbReference type="EMBL" id="OU015584">
    <property type="protein sequence ID" value="CAG5085692.1"/>
    <property type="molecule type" value="Genomic_DNA"/>
</dbReference>
<evidence type="ECO:0000256" key="8">
    <source>
        <dbReference type="ARBA" id="ARBA00023136"/>
    </source>
</evidence>
<keyword evidence="2 17" id="KW-0328">Glycosyltransferase</keyword>
<gene>
    <name evidence="17" type="primary">ftsW</name>
    <name evidence="17" type="ORF">CRYO30217_02840</name>
</gene>
<keyword evidence="8 16" id="KW-0472">Membrane</keyword>
<dbReference type="SUPFAM" id="SSF82866">
    <property type="entry name" value="Multidrug efflux transporter AcrB transmembrane domain"/>
    <property type="match status" value="1"/>
</dbReference>
<keyword evidence="7 16" id="KW-1133">Transmembrane helix</keyword>
<keyword evidence="18" id="KW-1185">Reference proteome</keyword>
<evidence type="ECO:0000256" key="12">
    <source>
        <dbReference type="ARBA" id="ARBA00041185"/>
    </source>
</evidence>
<evidence type="ECO:0000256" key="1">
    <source>
        <dbReference type="ARBA" id="ARBA00004141"/>
    </source>
</evidence>
<evidence type="ECO:0000256" key="2">
    <source>
        <dbReference type="ARBA" id="ARBA00022676"/>
    </source>
</evidence>
<dbReference type="GO" id="GO:0008360">
    <property type="term" value="P:regulation of cell shape"/>
    <property type="evidence" value="ECO:0007669"/>
    <property type="project" value="UniProtKB-KW"/>
</dbReference>
<feature type="transmembrane region" description="Helical" evidence="16">
    <location>
        <begin position="185"/>
        <end position="205"/>
    </location>
</feature>
<dbReference type="GO" id="GO:0015648">
    <property type="term" value="F:lipid-linked peptidoglycan transporter activity"/>
    <property type="evidence" value="ECO:0007669"/>
    <property type="project" value="TreeGrafter"/>
</dbReference>
<dbReference type="GO" id="GO:0032153">
    <property type="term" value="C:cell division site"/>
    <property type="evidence" value="ECO:0007669"/>
    <property type="project" value="TreeGrafter"/>
</dbReference>
<evidence type="ECO:0000313" key="18">
    <source>
        <dbReference type="Proteomes" id="UP000683507"/>
    </source>
</evidence>
<dbReference type="PANTHER" id="PTHR30474">
    <property type="entry name" value="CELL CYCLE PROTEIN"/>
    <property type="match status" value="1"/>
</dbReference>
<dbReference type="Pfam" id="PF01098">
    <property type="entry name" value="FTSW_RODA_SPOVE"/>
    <property type="match status" value="1"/>
</dbReference>
<dbReference type="AlphaFoldDB" id="A0A916NTD2"/>
<evidence type="ECO:0000256" key="4">
    <source>
        <dbReference type="ARBA" id="ARBA00022692"/>
    </source>
</evidence>
<evidence type="ECO:0000256" key="3">
    <source>
        <dbReference type="ARBA" id="ARBA00022679"/>
    </source>
</evidence>
<dbReference type="Proteomes" id="UP000683507">
    <property type="component" value="Chromosome"/>
</dbReference>
<keyword evidence="5" id="KW-0133">Cell shape</keyword>
<feature type="transmembrane region" description="Helical" evidence="16">
    <location>
        <begin position="141"/>
        <end position="157"/>
    </location>
</feature>
<evidence type="ECO:0000256" key="15">
    <source>
        <dbReference type="ARBA" id="ARBA00049902"/>
    </source>
</evidence>
<name>A0A916NTD2_9FLAO</name>
<feature type="transmembrane region" description="Helical" evidence="16">
    <location>
        <begin position="15"/>
        <end position="38"/>
    </location>
</feature>
<feature type="transmembrane region" description="Helical" evidence="16">
    <location>
        <begin position="314"/>
        <end position="336"/>
    </location>
</feature>
<accession>A0A916NTD2</accession>
<keyword evidence="6" id="KW-0573">Peptidoglycan synthesis</keyword>
<evidence type="ECO:0000256" key="14">
    <source>
        <dbReference type="ARBA" id="ARBA00044770"/>
    </source>
</evidence>
<sequence length="383" mass="42040">MQEIIDKYLKGDKTIWTVVILLTLASTVIALSASSNMAYRLTEGNATPFWFKHVATLVVGFVVMIYLQHFKFKYFSRISQMGIWVAGILLLMTLLFGRNINSAQRWIMGFQPSDLAKIVLILYLARLLVIKHDKLHDFKEGVLPLMIPIAGICVLILPADFSTAFMLGLASFILLFVGGVQIKHLLAVVGGAIVLFMFLLMVNHFTGILPRATTWETRLVSFFGGEAEEEDEKTKIDNYQAMQAVTAVVNGGLIGKGPGRGNVKNDTYSAQSDFVFATIIEEFGSLIGAFILLILYLTFFFRSIRVALKAQSSFGAYVAFGLSFLLVLQAMINMGVGVNLLPVTGQPLPLISMGGTSILFTCVSIGILLNVSKSVESNEKQIA</sequence>
<dbReference type="RefSeq" id="WP_258543042.1">
    <property type="nucleotide sequence ID" value="NZ_OU015584.1"/>
</dbReference>
<evidence type="ECO:0000256" key="10">
    <source>
        <dbReference type="ARBA" id="ARBA00033270"/>
    </source>
</evidence>
<dbReference type="GO" id="GO:0008955">
    <property type="term" value="F:peptidoglycan glycosyltransferase activity"/>
    <property type="evidence" value="ECO:0007669"/>
    <property type="project" value="UniProtKB-EC"/>
</dbReference>
<comment type="similarity">
    <text evidence="11">Belongs to the SEDS family. FtsW subfamily.</text>
</comment>
<dbReference type="KEGG" id="ptan:CRYO30217_02840"/>
<dbReference type="GO" id="GO:0051301">
    <property type="term" value="P:cell division"/>
    <property type="evidence" value="ECO:0007669"/>
    <property type="project" value="InterPro"/>
</dbReference>
<dbReference type="PANTHER" id="PTHR30474:SF2">
    <property type="entry name" value="PEPTIDOGLYCAN GLYCOSYLTRANSFERASE FTSW-RELATED"/>
    <property type="match status" value="1"/>
</dbReference>
<evidence type="ECO:0000256" key="9">
    <source>
        <dbReference type="ARBA" id="ARBA00032370"/>
    </source>
</evidence>
<comment type="catalytic activity">
    <reaction evidence="15">
        <text>[GlcNAc-(1-&gt;4)-Mur2Ac(oyl-L-Ala-gamma-D-Glu-L-Lys-D-Ala-D-Ala)](n)-di-trans,octa-cis-undecaprenyl diphosphate + beta-D-GlcNAc-(1-&gt;4)-Mur2Ac(oyl-L-Ala-gamma-D-Glu-L-Lys-D-Ala-D-Ala)-di-trans,octa-cis-undecaprenyl diphosphate = [GlcNAc-(1-&gt;4)-Mur2Ac(oyl-L-Ala-gamma-D-Glu-L-Lys-D-Ala-D-Ala)](n+1)-di-trans,octa-cis-undecaprenyl diphosphate + di-trans,octa-cis-undecaprenyl diphosphate + H(+)</text>
        <dbReference type="Rhea" id="RHEA:23708"/>
        <dbReference type="Rhea" id="RHEA-COMP:9602"/>
        <dbReference type="Rhea" id="RHEA-COMP:9603"/>
        <dbReference type="ChEBI" id="CHEBI:15378"/>
        <dbReference type="ChEBI" id="CHEBI:58405"/>
        <dbReference type="ChEBI" id="CHEBI:60033"/>
        <dbReference type="ChEBI" id="CHEBI:78435"/>
        <dbReference type="EC" id="2.4.99.28"/>
    </reaction>
</comment>
<evidence type="ECO:0000256" key="5">
    <source>
        <dbReference type="ARBA" id="ARBA00022960"/>
    </source>
</evidence>
<dbReference type="GO" id="GO:0005886">
    <property type="term" value="C:plasma membrane"/>
    <property type="evidence" value="ECO:0007669"/>
    <property type="project" value="TreeGrafter"/>
</dbReference>
<proteinExistence type="inferred from homology"/>
<dbReference type="EC" id="2.4.99.28" evidence="14"/>
<evidence type="ECO:0000313" key="17">
    <source>
        <dbReference type="EMBL" id="CAG5085692.1"/>
    </source>
</evidence>
<evidence type="ECO:0000256" key="11">
    <source>
        <dbReference type="ARBA" id="ARBA00038053"/>
    </source>
</evidence>
<feature type="transmembrane region" description="Helical" evidence="16">
    <location>
        <begin position="106"/>
        <end position="129"/>
    </location>
</feature>
<dbReference type="InterPro" id="IPR001182">
    <property type="entry name" value="FtsW/RodA"/>
</dbReference>
<evidence type="ECO:0000256" key="7">
    <source>
        <dbReference type="ARBA" id="ARBA00022989"/>
    </source>
</evidence>
<dbReference type="GO" id="GO:0009252">
    <property type="term" value="P:peptidoglycan biosynthetic process"/>
    <property type="evidence" value="ECO:0007669"/>
    <property type="project" value="UniProtKB-KW"/>
</dbReference>
<feature type="transmembrane region" description="Helical" evidence="16">
    <location>
        <begin position="283"/>
        <end position="302"/>
    </location>
</feature>
<keyword evidence="3 17" id="KW-0808">Transferase</keyword>
<comment type="subcellular location">
    <subcellularLocation>
        <location evidence="1">Membrane</location>
        <topology evidence="1">Multi-pass membrane protein</topology>
    </subcellularLocation>
</comment>
<organism evidence="17 18">
    <name type="scientific">Parvicella tangerina</name>
    <dbReference type="NCBI Taxonomy" id="2829795"/>
    <lineage>
        <taxon>Bacteria</taxon>
        <taxon>Pseudomonadati</taxon>
        <taxon>Bacteroidota</taxon>
        <taxon>Flavobacteriia</taxon>
        <taxon>Flavobacteriales</taxon>
        <taxon>Parvicellaceae</taxon>
        <taxon>Parvicella</taxon>
    </lineage>
</organism>
<protein>
    <recommendedName>
        <fullName evidence="12">Probable peptidoglycan glycosyltransferase FtsW</fullName>
        <ecNumber evidence="14">2.4.99.28</ecNumber>
    </recommendedName>
    <alternativeName>
        <fullName evidence="13">Cell division protein FtsW</fullName>
    </alternativeName>
    <alternativeName>
        <fullName evidence="10">Cell wall polymerase</fullName>
    </alternativeName>
    <alternativeName>
        <fullName evidence="9">Peptidoglycan polymerase</fullName>
    </alternativeName>
</protein>
<feature type="transmembrane region" description="Helical" evidence="16">
    <location>
        <begin position="81"/>
        <end position="100"/>
    </location>
</feature>
<feature type="transmembrane region" description="Helical" evidence="16">
    <location>
        <begin position="50"/>
        <end position="69"/>
    </location>
</feature>